<evidence type="ECO:0000256" key="5">
    <source>
        <dbReference type="ARBA" id="ARBA00022723"/>
    </source>
</evidence>
<dbReference type="Proteomes" id="UP000076154">
    <property type="component" value="Unassembled WGS sequence"/>
</dbReference>
<keyword evidence="7" id="KW-0862">Zinc</keyword>
<dbReference type="GO" id="GO:0005886">
    <property type="term" value="C:plasma membrane"/>
    <property type="evidence" value="ECO:0007669"/>
    <property type="project" value="TreeGrafter"/>
</dbReference>
<sequence>MDSLARTYTPIPNLQLALLCFLRVLDPLNFTQIFPYVNQFMNRLKVVDDPSKVGFYSGLLESSFAISQLLAIYPWGFVSDTIGRRPVILIGVAGLAVSTGLFGLSESFLSALASRAVAGLFSGNVAVIPSVLCDITDSSNQSFAFAFFGLWWPVGAILGPLIGGVFSNAASKYPFFFTHRLFHLHPYFLPSFIAAMITTVGFAFSFFFLKESLKSHSHGAVKSMHKYGGTGNQQSVCEPHTVRKLFSIPVIRALCISGFALSFISTAFDVVFVLFCYSPISNGGLGFSESEIGYALAGSGVMAALLQLIFMPALLRRFDHAKLYHFCMTTWVYTFMALPPLNFIARQGLQEDTDKIGFHFKAIGWMWIAVTLLIARVGFLGYSVNMLLIKAHSPSPSALGSTYALVQFFICLSRAGGPAFVSLLFTASADVACFGRYGWVLVMTLFSSRVSYVIHPLERHGCLDVVLRLAQHPRVNHKAKVIEGRYLTANSRSSRTSTQQTIANMADSLARPSTDQETAPLLRDPDAEDRGTNGHDSSFTGRVGSIAQEPFTPLTRILLILALVLLLLSSVFIGLFAGAQHKLKLEQGRHGGGDGGGGNQPATTVTTTVTATSASIGTTTRFATTTTTTTVTAVPPPGPTAPPREETCLTPQCILLSGSILSSLDISQDPCENFYDFATGGWLRDHPLPADKSSYGNFEALAQQNKQVVQRILESEASTSSFQATDDANILRKLRDFYSSCSNEDLLDDIGTTPLLQFVQTLKHLFRSGNSKTTPPSEDSGSEVKTDLTAALAYLHSQGIDALFSFDIEGDIGVDPNQMVLWFSQASLGLPSKEYYKDKSILAVYRSVVERLILALVEEEESLSQTQAPILATNQDSNVWPPWPWPPWGDGEDDKDKPGKPVNQTRRAHELSKKVVDLERRLAKASLDLDILYQDPIRTYNPWPLSNLTEAVPHIDFPTYFSTFTPRNFPQQVIVTYPAYPASLASILDATPAEVIEAYLVVRAALTLSPHLGMGTEAWRAQRFLQETLTGIKKGAVGDRSEYCIGKVEETLGFAVGRYFVNQTFGGDSREKGTKVITDIVKSFQASLPRIDWMDKKSAHAAAEKANAIRVKVGFPLSPDTRDPGSIAQYYSGLKVDGINFFDNMLSAAKSDEFKKWLQLGKRRNQDSWEMYPSMVNAYFNPPANEIVFPAGILQPPFFQVEWPSYISYGAFGHVAAHELTHAFDSAGRLYNQAGKLEEWWTNSTSEGFKHKQDCIVKQYSAYTIDDGKGGKIHVNGNLTSGENIGDTGLIQAYRAWREQYEVSFKAGHEPLLPGLIFTREQLFFISFARIWARAMKPAAAVQRIRTDPHSPSRYRVDGTVFNIPEFAKAFKCSKKAKLNPPAEAQCQFW</sequence>
<keyword evidence="4" id="KW-0645">Protease</keyword>
<comment type="similarity">
    <text evidence="3">Belongs to the peptidase M13 family.</text>
</comment>
<feature type="region of interest" description="Disordered" evidence="10">
    <location>
        <begin position="875"/>
        <end position="906"/>
    </location>
</feature>
<evidence type="ECO:0000256" key="1">
    <source>
        <dbReference type="ARBA" id="ARBA00001947"/>
    </source>
</evidence>
<evidence type="ECO:0000259" key="12">
    <source>
        <dbReference type="PROSITE" id="PS50850"/>
    </source>
</evidence>
<dbReference type="PRINTS" id="PR00786">
    <property type="entry name" value="NEPRILYSIN"/>
</dbReference>
<evidence type="ECO:0000313" key="14">
    <source>
        <dbReference type="Proteomes" id="UP000076154"/>
    </source>
</evidence>
<reference evidence="13" key="1">
    <citation type="submission" date="2018-04" db="EMBL/GenBank/DDBJ databases">
        <title>Whole genome sequencing of Hypsizygus marmoreus.</title>
        <authorList>
            <person name="Choi I.-G."/>
            <person name="Min B."/>
            <person name="Kim J.-G."/>
            <person name="Kim S."/>
            <person name="Oh Y.-L."/>
            <person name="Kong W.-S."/>
            <person name="Park H."/>
            <person name="Jeong J."/>
            <person name="Song E.-S."/>
        </authorList>
    </citation>
    <scope>NUCLEOTIDE SEQUENCE [LARGE SCALE GENOMIC DNA]</scope>
    <source>
        <strain evidence="13">51987-8</strain>
    </source>
</reference>
<dbReference type="CDD" id="cd08662">
    <property type="entry name" value="M13"/>
    <property type="match status" value="1"/>
</dbReference>
<protein>
    <submittedName>
        <fullName evidence="13">Endothelin-converting enzyme 1</fullName>
    </submittedName>
</protein>
<feature type="region of interest" description="Disordered" evidence="10">
    <location>
        <begin position="506"/>
        <end position="543"/>
    </location>
</feature>
<keyword evidence="9" id="KW-0175">Coiled coil</keyword>
<dbReference type="Gene3D" id="3.40.390.10">
    <property type="entry name" value="Collagenase (Catalytic Domain)"/>
    <property type="match status" value="1"/>
</dbReference>
<evidence type="ECO:0000256" key="2">
    <source>
        <dbReference type="ARBA" id="ARBA00004141"/>
    </source>
</evidence>
<feature type="transmembrane region" description="Helical" evidence="11">
    <location>
        <begin position="187"/>
        <end position="209"/>
    </location>
</feature>
<dbReference type="PANTHER" id="PTHR11733:SF167">
    <property type="entry name" value="FI17812P1-RELATED"/>
    <property type="match status" value="1"/>
</dbReference>
<evidence type="ECO:0000313" key="13">
    <source>
        <dbReference type="EMBL" id="RDB20946.1"/>
    </source>
</evidence>
<evidence type="ECO:0000256" key="11">
    <source>
        <dbReference type="SAM" id="Phobius"/>
    </source>
</evidence>
<dbReference type="InterPro" id="IPR011701">
    <property type="entry name" value="MFS"/>
</dbReference>
<evidence type="ECO:0000256" key="6">
    <source>
        <dbReference type="ARBA" id="ARBA00022801"/>
    </source>
</evidence>
<evidence type="ECO:0000256" key="4">
    <source>
        <dbReference type="ARBA" id="ARBA00022670"/>
    </source>
</evidence>
<comment type="cofactor">
    <cofactor evidence="1">
        <name>Zn(2+)</name>
        <dbReference type="ChEBI" id="CHEBI:29105"/>
    </cofactor>
</comment>
<dbReference type="PROSITE" id="PS50850">
    <property type="entry name" value="MFS"/>
    <property type="match status" value="1"/>
</dbReference>
<keyword evidence="11" id="KW-0472">Membrane</keyword>
<dbReference type="Gene3D" id="1.10.1380.10">
    <property type="entry name" value="Neutral endopeptidase , domain2"/>
    <property type="match status" value="1"/>
</dbReference>
<dbReference type="Pfam" id="PF01431">
    <property type="entry name" value="Peptidase_M13"/>
    <property type="match status" value="1"/>
</dbReference>
<accession>A0A369JQ94</accession>
<gene>
    <name evidence="13" type="primary">ECE1</name>
    <name evidence="13" type="ORF">Hypma_011460</name>
</gene>
<dbReference type="STRING" id="39966.A0A369JQ94"/>
<evidence type="ECO:0000256" key="7">
    <source>
        <dbReference type="ARBA" id="ARBA00022833"/>
    </source>
</evidence>
<evidence type="ECO:0000256" key="9">
    <source>
        <dbReference type="SAM" id="Coils"/>
    </source>
</evidence>
<keyword evidence="14" id="KW-1185">Reference proteome</keyword>
<organism evidence="13 14">
    <name type="scientific">Hypsizygus marmoreus</name>
    <name type="common">White beech mushroom</name>
    <name type="synonym">Agaricus marmoreus</name>
    <dbReference type="NCBI Taxonomy" id="39966"/>
    <lineage>
        <taxon>Eukaryota</taxon>
        <taxon>Fungi</taxon>
        <taxon>Dikarya</taxon>
        <taxon>Basidiomycota</taxon>
        <taxon>Agaricomycotina</taxon>
        <taxon>Agaricomycetes</taxon>
        <taxon>Agaricomycetidae</taxon>
        <taxon>Agaricales</taxon>
        <taxon>Tricholomatineae</taxon>
        <taxon>Lyophyllaceae</taxon>
        <taxon>Hypsizygus</taxon>
    </lineage>
</organism>
<proteinExistence type="inferred from homology"/>
<feature type="domain" description="Major facilitator superfamily (MFS) profile" evidence="12">
    <location>
        <begin position="15"/>
        <end position="459"/>
    </location>
</feature>
<dbReference type="GO" id="GO:0004222">
    <property type="term" value="F:metalloendopeptidase activity"/>
    <property type="evidence" value="ECO:0007669"/>
    <property type="project" value="InterPro"/>
</dbReference>
<dbReference type="OrthoDB" id="6475849at2759"/>
<dbReference type="InterPro" id="IPR018497">
    <property type="entry name" value="Peptidase_M13_C"/>
</dbReference>
<feature type="transmembrane region" description="Helical" evidence="11">
    <location>
        <begin position="323"/>
        <end position="345"/>
    </location>
</feature>
<evidence type="ECO:0000256" key="3">
    <source>
        <dbReference type="ARBA" id="ARBA00007357"/>
    </source>
</evidence>
<dbReference type="InterPro" id="IPR036259">
    <property type="entry name" value="MFS_trans_sf"/>
</dbReference>
<dbReference type="Pfam" id="PF05649">
    <property type="entry name" value="Peptidase_M13_N"/>
    <property type="match status" value="1"/>
</dbReference>
<feature type="transmembrane region" description="Helical" evidence="11">
    <location>
        <begin position="292"/>
        <end position="311"/>
    </location>
</feature>
<feature type="transmembrane region" description="Helical" evidence="11">
    <location>
        <begin position="365"/>
        <end position="389"/>
    </location>
</feature>
<feature type="coiled-coil region" evidence="9">
    <location>
        <begin position="908"/>
        <end position="935"/>
    </location>
</feature>
<keyword evidence="6" id="KW-0378">Hydrolase</keyword>
<dbReference type="GO" id="GO:0016485">
    <property type="term" value="P:protein processing"/>
    <property type="evidence" value="ECO:0007669"/>
    <property type="project" value="TreeGrafter"/>
</dbReference>
<keyword evidence="11" id="KW-0812">Transmembrane</keyword>
<feature type="transmembrane region" description="Helical" evidence="11">
    <location>
        <begin position="144"/>
        <end position="167"/>
    </location>
</feature>
<dbReference type="GO" id="GO:0022857">
    <property type="term" value="F:transmembrane transporter activity"/>
    <property type="evidence" value="ECO:0007669"/>
    <property type="project" value="InterPro"/>
</dbReference>
<feature type="transmembrane region" description="Helical" evidence="11">
    <location>
        <begin position="253"/>
        <end position="280"/>
    </location>
</feature>
<comment type="subcellular location">
    <subcellularLocation>
        <location evidence="2">Membrane</location>
        <topology evidence="2">Multi-pass membrane protein</topology>
    </subcellularLocation>
</comment>
<evidence type="ECO:0000256" key="10">
    <source>
        <dbReference type="SAM" id="MobiDB-lite"/>
    </source>
</evidence>
<dbReference type="PANTHER" id="PTHR11733">
    <property type="entry name" value="ZINC METALLOPROTEASE FAMILY M13 NEPRILYSIN-RELATED"/>
    <property type="match status" value="1"/>
</dbReference>
<keyword evidence="11" id="KW-1133">Transmembrane helix</keyword>
<feature type="compositionally biased region" description="Basic and acidic residues" evidence="10">
    <location>
        <begin position="523"/>
        <end position="533"/>
    </location>
</feature>
<keyword evidence="8" id="KW-0482">Metalloprotease</keyword>
<keyword evidence="5" id="KW-0479">Metal-binding</keyword>
<dbReference type="Pfam" id="PF07690">
    <property type="entry name" value="MFS_1"/>
    <property type="match status" value="1"/>
</dbReference>
<dbReference type="InterPro" id="IPR020846">
    <property type="entry name" value="MFS_dom"/>
</dbReference>
<feature type="transmembrane region" description="Helical" evidence="11">
    <location>
        <begin position="55"/>
        <end position="75"/>
    </location>
</feature>
<dbReference type="PROSITE" id="PS51885">
    <property type="entry name" value="NEPRILYSIN"/>
    <property type="match status" value="1"/>
</dbReference>
<dbReference type="CDD" id="cd17330">
    <property type="entry name" value="MFS_SLC46_TetA_like"/>
    <property type="match status" value="1"/>
</dbReference>
<name>A0A369JQ94_HYPMA</name>
<dbReference type="SUPFAM" id="SSF103473">
    <property type="entry name" value="MFS general substrate transporter"/>
    <property type="match status" value="1"/>
</dbReference>
<dbReference type="InterPro" id="IPR024079">
    <property type="entry name" value="MetalloPept_cat_dom_sf"/>
</dbReference>
<dbReference type="InterPro" id="IPR008753">
    <property type="entry name" value="Peptidase_M13_N"/>
</dbReference>
<dbReference type="Gene3D" id="1.20.1250.20">
    <property type="entry name" value="MFS general substrate transporter like domains"/>
    <property type="match status" value="1"/>
</dbReference>
<dbReference type="InterPro" id="IPR000718">
    <property type="entry name" value="Peptidase_M13"/>
</dbReference>
<feature type="transmembrane region" description="Helical" evidence="11">
    <location>
        <begin position="87"/>
        <end position="105"/>
    </location>
</feature>
<comment type="caution">
    <text evidence="13">The sequence shown here is derived from an EMBL/GenBank/DDBJ whole genome shotgun (WGS) entry which is preliminary data.</text>
</comment>
<dbReference type="InterPro" id="IPR042089">
    <property type="entry name" value="Peptidase_M13_dom_2"/>
</dbReference>
<dbReference type="SUPFAM" id="SSF55486">
    <property type="entry name" value="Metalloproteases ('zincins'), catalytic domain"/>
    <property type="match status" value="1"/>
</dbReference>
<dbReference type="InParanoid" id="A0A369JQ94"/>
<evidence type="ECO:0000256" key="8">
    <source>
        <dbReference type="ARBA" id="ARBA00023049"/>
    </source>
</evidence>
<feature type="transmembrane region" description="Helical" evidence="11">
    <location>
        <begin position="557"/>
        <end position="579"/>
    </location>
</feature>
<dbReference type="GO" id="GO:0046872">
    <property type="term" value="F:metal ion binding"/>
    <property type="evidence" value="ECO:0007669"/>
    <property type="project" value="UniProtKB-KW"/>
</dbReference>
<dbReference type="EMBL" id="LUEZ02000055">
    <property type="protein sequence ID" value="RDB20946.1"/>
    <property type="molecule type" value="Genomic_DNA"/>
</dbReference>